<proteinExistence type="predicted"/>
<name>A0AAW7X4C1_9GAMM</name>
<dbReference type="RefSeq" id="WP_303492391.1">
    <property type="nucleotide sequence ID" value="NZ_JAUOPB010000005.1"/>
</dbReference>
<sequence>MTIYSGSKTNALQPISRVGLGILLIVMCLLLTTQAKAHTLVRHCTSPVNPYIVGLISIALSYSDEQLIESRQAKDCSQLRQLDMLLQGELDLMWAGTTQELESKLIPIRVPVYKGLMGHRVFLASQQAVNRLKKVESLAQLKAFSLGQGDEWSDTKILKHAGFNVVTGTRYNNMFDMLALGRYELFPRAAHEVWKEAALWQERGIVVDKSIMLVYPMPAYIFVSPKNPELAKMLEYGLNQAINDGSFDAYFYADAEVKAALENTDFNSRKVFHLENPYLSDKTPLSDKRMWLDTMAFFSQAPTADTSTPTVLENPQP</sequence>
<evidence type="ECO:0000313" key="1">
    <source>
        <dbReference type="EMBL" id="MDO6422399.1"/>
    </source>
</evidence>
<organism evidence="1 2">
    <name type="scientific">Saccharophagus degradans</name>
    <dbReference type="NCBI Taxonomy" id="86304"/>
    <lineage>
        <taxon>Bacteria</taxon>
        <taxon>Pseudomonadati</taxon>
        <taxon>Pseudomonadota</taxon>
        <taxon>Gammaproteobacteria</taxon>
        <taxon>Cellvibrionales</taxon>
        <taxon>Cellvibrionaceae</taxon>
        <taxon>Saccharophagus</taxon>
    </lineage>
</organism>
<evidence type="ECO:0000313" key="2">
    <source>
        <dbReference type="Proteomes" id="UP001169760"/>
    </source>
</evidence>
<reference evidence="1" key="1">
    <citation type="submission" date="2023-07" db="EMBL/GenBank/DDBJ databases">
        <title>Genome content predicts the carbon catabolic preferences of heterotrophic bacteria.</title>
        <authorList>
            <person name="Gralka M."/>
        </authorList>
    </citation>
    <scope>NUCLEOTIDE SEQUENCE</scope>
    <source>
        <strain evidence="1">I3M17_2</strain>
    </source>
</reference>
<dbReference type="Gene3D" id="3.40.190.10">
    <property type="entry name" value="Periplasmic binding protein-like II"/>
    <property type="match status" value="2"/>
</dbReference>
<dbReference type="AlphaFoldDB" id="A0AAW7X4C1"/>
<dbReference type="EMBL" id="JAUOPB010000005">
    <property type="protein sequence ID" value="MDO6422399.1"/>
    <property type="molecule type" value="Genomic_DNA"/>
</dbReference>
<gene>
    <name evidence="1" type="ORF">Q4521_07925</name>
</gene>
<dbReference type="SUPFAM" id="SSF53850">
    <property type="entry name" value="Periplasmic binding protein-like II"/>
    <property type="match status" value="1"/>
</dbReference>
<comment type="caution">
    <text evidence="1">The sequence shown here is derived from an EMBL/GenBank/DDBJ whole genome shotgun (WGS) entry which is preliminary data.</text>
</comment>
<accession>A0AAW7X4C1</accession>
<protein>
    <submittedName>
        <fullName evidence="1">Diguanylate cyclase</fullName>
    </submittedName>
</protein>
<dbReference type="Proteomes" id="UP001169760">
    <property type="component" value="Unassembled WGS sequence"/>
</dbReference>